<feature type="compositionally biased region" description="Basic and acidic residues" evidence="1">
    <location>
        <begin position="50"/>
        <end position="59"/>
    </location>
</feature>
<accession>A0A5B7D779</accession>
<reference evidence="2 3" key="1">
    <citation type="submission" date="2019-05" db="EMBL/GenBank/DDBJ databases">
        <title>Another draft genome of Portunus trituberculatus and its Hox gene families provides insights of decapod evolution.</title>
        <authorList>
            <person name="Jeong J.-H."/>
            <person name="Song I."/>
            <person name="Kim S."/>
            <person name="Choi T."/>
            <person name="Kim D."/>
            <person name="Ryu S."/>
            <person name="Kim W."/>
        </authorList>
    </citation>
    <scope>NUCLEOTIDE SEQUENCE [LARGE SCALE GENOMIC DNA]</scope>
    <source>
        <tissue evidence="2">Muscle</tissue>
    </source>
</reference>
<gene>
    <name evidence="2" type="ORF">E2C01_009898</name>
</gene>
<proteinExistence type="predicted"/>
<name>A0A5B7D779_PORTR</name>
<sequence>MRGVQVWDDLASAMGIAEGVRQAWAGGRSSLESLGRRTLELLAVWDQQHREEPDTKAEVYSRGQVNEPNQTKPQVMYF</sequence>
<feature type="compositionally biased region" description="Polar residues" evidence="1">
    <location>
        <begin position="63"/>
        <end position="78"/>
    </location>
</feature>
<keyword evidence="3" id="KW-1185">Reference proteome</keyword>
<evidence type="ECO:0000313" key="2">
    <source>
        <dbReference type="EMBL" id="MPC17053.1"/>
    </source>
</evidence>
<dbReference type="Proteomes" id="UP000324222">
    <property type="component" value="Unassembled WGS sequence"/>
</dbReference>
<organism evidence="2 3">
    <name type="scientific">Portunus trituberculatus</name>
    <name type="common">Swimming crab</name>
    <name type="synonym">Neptunus trituberculatus</name>
    <dbReference type="NCBI Taxonomy" id="210409"/>
    <lineage>
        <taxon>Eukaryota</taxon>
        <taxon>Metazoa</taxon>
        <taxon>Ecdysozoa</taxon>
        <taxon>Arthropoda</taxon>
        <taxon>Crustacea</taxon>
        <taxon>Multicrustacea</taxon>
        <taxon>Malacostraca</taxon>
        <taxon>Eumalacostraca</taxon>
        <taxon>Eucarida</taxon>
        <taxon>Decapoda</taxon>
        <taxon>Pleocyemata</taxon>
        <taxon>Brachyura</taxon>
        <taxon>Eubrachyura</taxon>
        <taxon>Portunoidea</taxon>
        <taxon>Portunidae</taxon>
        <taxon>Portuninae</taxon>
        <taxon>Portunus</taxon>
    </lineage>
</organism>
<feature type="region of interest" description="Disordered" evidence="1">
    <location>
        <begin position="50"/>
        <end position="78"/>
    </location>
</feature>
<protein>
    <submittedName>
        <fullName evidence="2">Uncharacterized protein</fullName>
    </submittedName>
</protein>
<dbReference type="AlphaFoldDB" id="A0A5B7D779"/>
<evidence type="ECO:0000256" key="1">
    <source>
        <dbReference type="SAM" id="MobiDB-lite"/>
    </source>
</evidence>
<comment type="caution">
    <text evidence="2">The sequence shown here is derived from an EMBL/GenBank/DDBJ whole genome shotgun (WGS) entry which is preliminary data.</text>
</comment>
<dbReference type="EMBL" id="VSRR010000556">
    <property type="protein sequence ID" value="MPC17053.1"/>
    <property type="molecule type" value="Genomic_DNA"/>
</dbReference>
<evidence type="ECO:0000313" key="3">
    <source>
        <dbReference type="Proteomes" id="UP000324222"/>
    </source>
</evidence>